<dbReference type="Pfam" id="PF13439">
    <property type="entry name" value="Glyco_transf_4"/>
    <property type="match status" value="1"/>
</dbReference>
<dbReference type="Pfam" id="PF13181">
    <property type="entry name" value="TPR_8"/>
    <property type="match status" value="1"/>
</dbReference>
<accession>A0ABN6IX12</accession>
<dbReference type="EMBL" id="AP024849">
    <property type="protein sequence ID" value="BCZ46675.1"/>
    <property type="molecule type" value="Genomic_DNA"/>
</dbReference>
<dbReference type="Gene3D" id="1.25.40.10">
    <property type="entry name" value="Tetratricopeptide repeat domain"/>
    <property type="match status" value="1"/>
</dbReference>
<sequence>MSNDPIPTVTINKSSSPRPLRIVHVAPDWYPVPPQNYGGIERVVYDLTEELVNLGHEVYLYAPKGSKSSAIIINYEHTSPSSESIAEFVLKTLPDNVDIIHDHTHDSVIGRRKLPIPTVCTMHNAISNPVDYPVYVSNRALNVIGNDYGFFVYNGIDLAEYQFSEVKEDYLLFLGLVAWYKGINYAIDVAEKTNQKLKIAGPIYNYEYYTKEIEPRIKNNPNIEYVGEVGGQQKQDLFKKAKCFLFPTSWEEPFGLVMIEAMACGTPVLAFSNGSVPEVMQGFPNLICSSVDEMIQKLNTNQFPDANLLRNYVEGHFSRNTMAREYLKLYNKLLLEQVNYNYGNKLKEIGNFTEAIEYYKKFLSAEELPKRYKIKVCYEIADIYYNLNDIENERKFIFKSFEYGTPHAEFCCRLGYEFLENNEIDNSTFWYNLATNLDIPKEKEEIIIDSCWTWLPHIQLCVCYYKLGDYQKSYEHNEIARSFIPTDERVLYNKSLLEGILKNDK</sequence>
<proteinExistence type="predicted"/>
<dbReference type="SUPFAM" id="SSF48452">
    <property type="entry name" value="TPR-like"/>
    <property type="match status" value="1"/>
</dbReference>
<dbReference type="InterPro" id="IPR011990">
    <property type="entry name" value="TPR-like_helical_dom_sf"/>
</dbReference>
<evidence type="ECO:0000313" key="3">
    <source>
        <dbReference type="EMBL" id="BCZ46675.1"/>
    </source>
</evidence>
<dbReference type="Gene3D" id="3.40.50.2000">
    <property type="entry name" value="Glycogen Phosphorylase B"/>
    <property type="match status" value="2"/>
</dbReference>
<dbReference type="InterPro" id="IPR019734">
    <property type="entry name" value="TPR_rpt"/>
</dbReference>
<evidence type="ECO:0000259" key="2">
    <source>
        <dbReference type="Pfam" id="PF13439"/>
    </source>
</evidence>
<dbReference type="SUPFAM" id="SSF53756">
    <property type="entry name" value="UDP-Glycosyltransferase/glycogen phosphorylase"/>
    <property type="match status" value="1"/>
</dbReference>
<feature type="domain" description="Glycosyltransferase subfamily 4-like N-terminal" evidence="2">
    <location>
        <begin position="37"/>
        <end position="156"/>
    </location>
</feature>
<dbReference type="PANTHER" id="PTHR12526">
    <property type="entry name" value="GLYCOSYLTRANSFERASE"/>
    <property type="match status" value="1"/>
</dbReference>
<organism evidence="3 4">
    <name type="scientific">Clostridium gelidum</name>
    <dbReference type="NCBI Taxonomy" id="704125"/>
    <lineage>
        <taxon>Bacteria</taxon>
        <taxon>Bacillati</taxon>
        <taxon>Bacillota</taxon>
        <taxon>Clostridia</taxon>
        <taxon>Eubacteriales</taxon>
        <taxon>Clostridiaceae</taxon>
        <taxon>Clostridium</taxon>
    </lineage>
</organism>
<name>A0ABN6IX12_9CLOT</name>
<dbReference type="Pfam" id="PF00534">
    <property type="entry name" value="Glycos_transf_1"/>
    <property type="match status" value="1"/>
</dbReference>
<gene>
    <name evidence="3" type="ORF">psyc5s11_27420</name>
</gene>
<dbReference type="InterPro" id="IPR001296">
    <property type="entry name" value="Glyco_trans_1"/>
</dbReference>
<evidence type="ECO:0000259" key="1">
    <source>
        <dbReference type="Pfam" id="PF00534"/>
    </source>
</evidence>
<evidence type="ECO:0000313" key="4">
    <source>
        <dbReference type="Proteomes" id="UP000824633"/>
    </source>
</evidence>
<protein>
    <submittedName>
        <fullName evidence="3">Uncharacterized protein</fullName>
    </submittedName>
</protein>
<dbReference type="CDD" id="cd03802">
    <property type="entry name" value="GT4_AviGT4-like"/>
    <property type="match status" value="1"/>
</dbReference>
<dbReference type="Proteomes" id="UP000824633">
    <property type="component" value="Chromosome"/>
</dbReference>
<reference evidence="4" key="1">
    <citation type="submission" date="2021-07" db="EMBL/GenBank/DDBJ databases">
        <title>Complete genome sequencing of a Clostridium isolate.</title>
        <authorList>
            <person name="Ueki A."/>
            <person name="Tonouchi A."/>
        </authorList>
    </citation>
    <scope>NUCLEOTIDE SEQUENCE [LARGE SCALE GENOMIC DNA]</scope>
    <source>
        <strain evidence="4">C5S11</strain>
    </source>
</reference>
<dbReference type="InterPro" id="IPR028098">
    <property type="entry name" value="Glyco_trans_4-like_N"/>
</dbReference>
<dbReference type="RefSeq" id="WP_224033092.1">
    <property type="nucleotide sequence ID" value="NZ_AP024849.1"/>
</dbReference>
<dbReference type="PANTHER" id="PTHR12526:SF595">
    <property type="entry name" value="BLL5217 PROTEIN"/>
    <property type="match status" value="1"/>
</dbReference>
<feature type="domain" description="Glycosyl transferase family 1" evidence="1">
    <location>
        <begin position="166"/>
        <end position="281"/>
    </location>
</feature>
<keyword evidence="4" id="KW-1185">Reference proteome</keyword>